<dbReference type="PATRIC" id="fig|314722.6.peg.2255"/>
<dbReference type="Pfam" id="PF09361">
    <property type="entry name" value="Phasin_2"/>
    <property type="match status" value="1"/>
</dbReference>
<reference evidence="3 4" key="1">
    <citation type="journal article" date="2015" name="Genome Announc.">
        <title>Complete Genome Sequence of Pseudoxanthomonas suwonensis Strain J1, a Cellulose-Degrading Bacterium Isolated from Leaf- and Wood-Enriched Soil.</title>
        <authorList>
            <person name="Hou L."/>
            <person name="Jiang J."/>
            <person name="Xu Z."/>
            <person name="Zhou Y."/>
            <person name="Leung F.C."/>
        </authorList>
    </citation>
    <scope>NUCLEOTIDE SEQUENCE [LARGE SCALE GENOMIC DNA]</scope>
    <source>
        <strain evidence="3 4">J1</strain>
    </source>
</reference>
<organism evidence="3 4">
    <name type="scientific">Pseudoxanthomonas suwonensis</name>
    <dbReference type="NCBI Taxonomy" id="314722"/>
    <lineage>
        <taxon>Bacteria</taxon>
        <taxon>Pseudomonadati</taxon>
        <taxon>Pseudomonadota</taxon>
        <taxon>Gammaproteobacteria</taxon>
        <taxon>Lysobacterales</taxon>
        <taxon>Lysobacteraceae</taxon>
        <taxon>Pseudoxanthomonas</taxon>
    </lineage>
</organism>
<keyword evidence="4" id="KW-1185">Reference proteome</keyword>
<protein>
    <recommendedName>
        <fullName evidence="2">Phasin domain-containing protein</fullName>
    </recommendedName>
</protein>
<dbReference type="RefSeq" id="WP_052632104.1">
    <property type="nucleotide sequence ID" value="NZ_CP011144.1"/>
</dbReference>
<gene>
    <name evidence="3" type="ORF">WQ53_10460</name>
</gene>
<feature type="compositionally biased region" description="Basic residues" evidence="1">
    <location>
        <begin position="155"/>
        <end position="175"/>
    </location>
</feature>
<dbReference type="OrthoDB" id="8266045at2"/>
<proteinExistence type="predicted"/>
<accession>A0A0E3Z265</accession>
<dbReference type="InterPro" id="IPR018968">
    <property type="entry name" value="Phasin"/>
</dbReference>
<evidence type="ECO:0000259" key="2">
    <source>
        <dbReference type="Pfam" id="PF09361"/>
    </source>
</evidence>
<feature type="compositionally biased region" description="Basic residues" evidence="1">
    <location>
        <begin position="182"/>
        <end position="202"/>
    </location>
</feature>
<feature type="domain" description="Phasin" evidence="2">
    <location>
        <begin position="10"/>
        <end position="102"/>
    </location>
</feature>
<feature type="region of interest" description="Disordered" evidence="1">
    <location>
        <begin position="144"/>
        <end position="202"/>
    </location>
</feature>
<sequence length="202" mass="21668">MKDPTALPLALYQANVNLQARLAELAQDSSRHWLELGQRLVNDGIVEGSAELQEILYTQDWQKLASVPADAFWRQLQQRFGDQQAAAQIAVAAQSAFTQGLQDALLEWQRDTFAALDEAGLPLPTLEADWTALFGGWEAALQPAAPTPAAPAQRPAKKAAPRKAAAKKAPAKKAAGKTAARPARKAAKKATKKTAKKAGKAR</sequence>
<dbReference type="EMBL" id="CP011144">
    <property type="protein sequence ID" value="AKC87104.1"/>
    <property type="molecule type" value="Genomic_DNA"/>
</dbReference>
<name>A0A0E3Z265_9GAMM</name>
<dbReference type="Proteomes" id="UP000033067">
    <property type="component" value="Chromosome"/>
</dbReference>
<dbReference type="KEGG" id="psuw:WQ53_10460"/>
<evidence type="ECO:0000313" key="3">
    <source>
        <dbReference type="EMBL" id="AKC87104.1"/>
    </source>
</evidence>
<dbReference type="AlphaFoldDB" id="A0A0E3Z265"/>
<evidence type="ECO:0000313" key="4">
    <source>
        <dbReference type="Proteomes" id="UP000033067"/>
    </source>
</evidence>
<evidence type="ECO:0000256" key="1">
    <source>
        <dbReference type="SAM" id="MobiDB-lite"/>
    </source>
</evidence>